<evidence type="ECO:0000313" key="1">
    <source>
        <dbReference type="EMBL" id="KAK9032255.1"/>
    </source>
</evidence>
<comment type="caution">
    <text evidence="1">The sequence shown here is derived from an EMBL/GenBank/DDBJ whole genome shotgun (WGS) entry which is preliminary data.</text>
</comment>
<name>A0ABR2T4K3_9ROSI</name>
<dbReference type="Proteomes" id="UP001396334">
    <property type="component" value="Unassembled WGS sequence"/>
</dbReference>
<evidence type="ECO:0000313" key="2">
    <source>
        <dbReference type="Proteomes" id="UP001396334"/>
    </source>
</evidence>
<sequence>MDNERICCDKEILVPNSNKKLVMYSMEATAVVKGTHHSCSPNLVRAISIDLNNANDDIGTRKCEHFSIRYMVL</sequence>
<keyword evidence="2" id="KW-1185">Reference proteome</keyword>
<reference evidence="1 2" key="1">
    <citation type="journal article" date="2024" name="G3 (Bethesda)">
        <title>Genome assembly of Hibiscus sabdariffa L. provides insights into metabolisms of medicinal natural products.</title>
        <authorList>
            <person name="Kim T."/>
        </authorList>
    </citation>
    <scope>NUCLEOTIDE SEQUENCE [LARGE SCALE GENOMIC DNA]</scope>
    <source>
        <strain evidence="1">TK-2024</strain>
        <tissue evidence="1">Old leaves</tissue>
    </source>
</reference>
<proteinExistence type="predicted"/>
<dbReference type="EMBL" id="JBBPBN010000009">
    <property type="protein sequence ID" value="KAK9032255.1"/>
    <property type="molecule type" value="Genomic_DNA"/>
</dbReference>
<accession>A0ABR2T4K3</accession>
<protein>
    <submittedName>
        <fullName evidence="1">Uncharacterized protein</fullName>
    </submittedName>
</protein>
<organism evidence="1 2">
    <name type="scientific">Hibiscus sabdariffa</name>
    <name type="common">roselle</name>
    <dbReference type="NCBI Taxonomy" id="183260"/>
    <lineage>
        <taxon>Eukaryota</taxon>
        <taxon>Viridiplantae</taxon>
        <taxon>Streptophyta</taxon>
        <taxon>Embryophyta</taxon>
        <taxon>Tracheophyta</taxon>
        <taxon>Spermatophyta</taxon>
        <taxon>Magnoliopsida</taxon>
        <taxon>eudicotyledons</taxon>
        <taxon>Gunneridae</taxon>
        <taxon>Pentapetalae</taxon>
        <taxon>rosids</taxon>
        <taxon>malvids</taxon>
        <taxon>Malvales</taxon>
        <taxon>Malvaceae</taxon>
        <taxon>Malvoideae</taxon>
        <taxon>Hibiscus</taxon>
    </lineage>
</organism>
<gene>
    <name evidence="1" type="ORF">V6N11_056528</name>
</gene>